<feature type="compositionally biased region" description="Low complexity" evidence="8">
    <location>
        <begin position="1387"/>
        <end position="1398"/>
    </location>
</feature>
<feature type="compositionally biased region" description="Basic and acidic residues" evidence="8">
    <location>
        <begin position="645"/>
        <end position="742"/>
    </location>
</feature>
<keyword evidence="3" id="KW-0963">Cytoplasm</keyword>
<dbReference type="GO" id="GO:0003743">
    <property type="term" value="F:translation initiation factor activity"/>
    <property type="evidence" value="ECO:0007669"/>
    <property type="project" value="UniProtKB-KW"/>
</dbReference>
<dbReference type="Pfam" id="PF12152">
    <property type="entry name" value="eIF_4G1"/>
    <property type="match status" value="1"/>
</dbReference>
<feature type="compositionally biased region" description="Polar residues" evidence="8">
    <location>
        <begin position="1418"/>
        <end position="1432"/>
    </location>
</feature>
<feature type="compositionally biased region" description="Polar residues" evidence="8">
    <location>
        <begin position="1535"/>
        <end position="1544"/>
    </location>
</feature>
<dbReference type="InterPro" id="IPR036211">
    <property type="entry name" value="eIF4G_eIF4E-bd_sf"/>
</dbReference>
<feature type="region of interest" description="Disordered" evidence="8">
    <location>
        <begin position="645"/>
        <end position="830"/>
    </location>
</feature>
<dbReference type="SUPFAM" id="SSF101489">
    <property type="entry name" value="Eukaryotic initiation factor 4f subunit eIF4g, eIF4e-binding domain"/>
    <property type="match status" value="1"/>
</dbReference>
<feature type="compositionally biased region" description="Low complexity" evidence="8">
    <location>
        <begin position="284"/>
        <end position="297"/>
    </location>
</feature>
<keyword evidence="7" id="KW-0648">Protein biosynthesis</keyword>
<feature type="compositionally biased region" description="Gly residues" evidence="8">
    <location>
        <begin position="224"/>
        <end position="245"/>
    </location>
</feature>
<feature type="region of interest" description="Disordered" evidence="8">
    <location>
        <begin position="842"/>
        <end position="889"/>
    </location>
</feature>
<feature type="compositionally biased region" description="Low complexity" evidence="8">
    <location>
        <begin position="591"/>
        <end position="606"/>
    </location>
</feature>
<evidence type="ECO:0000313" key="10">
    <source>
        <dbReference type="EMBL" id="KAK1750650.1"/>
    </source>
</evidence>
<feature type="compositionally biased region" description="Low complexity" evidence="8">
    <location>
        <begin position="1453"/>
        <end position="1471"/>
    </location>
</feature>
<feature type="region of interest" description="Disordered" evidence="8">
    <location>
        <begin position="962"/>
        <end position="1082"/>
    </location>
</feature>
<feature type="region of interest" description="Disordered" evidence="8">
    <location>
        <begin position="1387"/>
        <end position="1544"/>
    </location>
</feature>
<accession>A0AAJ0B2U0</accession>
<feature type="compositionally biased region" description="Polar residues" evidence="8">
    <location>
        <begin position="1043"/>
        <end position="1052"/>
    </location>
</feature>
<feature type="compositionally biased region" description="Polar residues" evidence="8">
    <location>
        <begin position="514"/>
        <end position="532"/>
    </location>
</feature>
<feature type="compositionally biased region" description="Low complexity" evidence="8">
    <location>
        <begin position="124"/>
        <end position="145"/>
    </location>
</feature>
<gene>
    <name evidence="10" type="ORF">QBC47DRAFT_91328</name>
</gene>
<comment type="caution">
    <text evidence="10">The sequence shown here is derived from an EMBL/GenBank/DDBJ whole genome shotgun (WGS) entry which is preliminary data.</text>
</comment>
<evidence type="ECO:0000259" key="9">
    <source>
        <dbReference type="SMART" id="SM00543"/>
    </source>
</evidence>
<evidence type="ECO:0000256" key="4">
    <source>
        <dbReference type="ARBA" id="ARBA00022540"/>
    </source>
</evidence>
<keyword evidence="11" id="KW-1185">Reference proteome</keyword>
<feature type="compositionally biased region" description="Low complexity" evidence="8">
    <location>
        <begin position="1519"/>
        <end position="1531"/>
    </location>
</feature>
<feature type="compositionally biased region" description="Polar residues" evidence="8">
    <location>
        <begin position="173"/>
        <end position="183"/>
    </location>
</feature>
<keyword evidence="6" id="KW-0694">RNA-binding</keyword>
<feature type="compositionally biased region" description="Low complexity" evidence="8">
    <location>
        <begin position="536"/>
        <end position="560"/>
    </location>
</feature>
<reference evidence="10" key="1">
    <citation type="submission" date="2023-06" db="EMBL/GenBank/DDBJ databases">
        <title>Genome-scale phylogeny and comparative genomics of the fungal order Sordariales.</title>
        <authorList>
            <consortium name="Lawrence Berkeley National Laboratory"/>
            <person name="Hensen N."/>
            <person name="Bonometti L."/>
            <person name="Westerberg I."/>
            <person name="Brannstrom I.O."/>
            <person name="Guillou S."/>
            <person name="Cros-Aarteil S."/>
            <person name="Calhoun S."/>
            <person name="Haridas S."/>
            <person name="Kuo A."/>
            <person name="Mondo S."/>
            <person name="Pangilinan J."/>
            <person name="Riley R."/>
            <person name="Labutti K."/>
            <person name="Andreopoulos B."/>
            <person name="Lipzen A."/>
            <person name="Chen C."/>
            <person name="Yanf M."/>
            <person name="Daum C."/>
            <person name="Ng V."/>
            <person name="Clum A."/>
            <person name="Steindorff A."/>
            <person name="Ohm R."/>
            <person name="Martin F."/>
            <person name="Silar P."/>
            <person name="Natvig D."/>
            <person name="Lalanne C."/>
            <person name="Gautier V."/>
            <person name="Ament-Velasquez S.L."/>
            <person name="Kruys A."/>
            <person name="Hutchinson M.I."/>
            <person name="Powell A.J."/>
            <person name="Barry K."/>
            <person name="Miller A.N."/>
            <person name="Grigoriev I.V."/>
            <person name="Debuchy R."/>
            <person name="Gladieux P."/>
            <person name="Thoren M.H."/>
            <person name="Johannesson H."/>
        </authorList>
    </citation>
    <scope>NUCLEOTIDE SEQUENCE</scope>
    <source>
        <strain evidence="10">PSN4</strain>
    </source>
</reference>
<feature type="compositionally biased region" description="Basic residues" evidence="8">
    <location>
        <begin position="349"/>
        <end position="360"/>
    </location>
</feature>
<feature type="compositionally biased region" description="Gly residues" evidence="8">
    <location>
        <begin position="1404"/>
        <end position="1414"/>
    </location>
</feature>
<dbReference type="PANTHER" id="PTHR23253">
    <property type="entry name" value="EUKARYOTIC TRANSLATION INITIATION FACTOR 4 GAMMA"/>
    <property type="match status" value="1"/>
</dbReference>
<dbReference type="InterPro" id="IPR016024">
    <property type="entry name" value="ARM-type_fold"/>
</dbReference>
<dbReference type="GO" id="GO:0010494">
    <property type="term" value="C:cytoplasmic stress granule"/>
    <property type="evidence" value="ECO:0007669"/>
    <property type="project" value="UniProtKB-ARBA"/>
</dbReference>
<dbReference type="PANTHER" id="PTHR23253:SF9">
    <property type="entry name" value="EUKARYOTIC TRANSLATION INITIATION FACTOR 4 GAMMA 2"/>
    <property type="match status" value="1"/>
</dbReference>
<comment type="similarity">
    <text evidence="2">Belongs to the eukaryotic initiation factor 4G family.</text>
</comment>
<dbReference type="Pfam" id="PF02854">
    <property type="entry name" value="MIF4G"/>
    <property type="match status" value="1"/>
</dbReference>
<feature type="compositionally biased region" description="Basic and acidic residues" evidence="8">
    <location>
        <begin position="377"/>
        <end position="388"/>
    </location>
</feature>
<protein>
    <recommendedName>
        <fullName evidence="9">MIF4G domain-containing protein</fullName>
    </recommendedName>
</protein>
<dbReference type="GO" id="GO:0003729">
    <property type="term" value="F:mRNA binding"/>
    <property type="evidence" value="ECO:0007669"/>
    <property type="project" value="TreeGrafter"/>
</dbReference>
<feature type="region of interest" description="Disordered" evidence="8">
    <location>
        <begin position="504"/>
        <end position="632"/>
    </location>
</feature>
<dbReference type="Gene3D" id="1.25.40.180">
    <property type="match status" value="1"/>
</dbReference>
<feature type="domain" description="MIF4G" evidence="9">
    <location>
        <begin position="1126"/>
        <end position="1366"/>
    </location>
</feature>
<evidence type="ECO:0000256" key="7">
    <source>
        <dbReference type="ARBA" id="ARBA00022917"/>
    </source>
</evidence>
<feature type="region of interest" description="Disordered" evidence="8">
    <location>
        <begin position="1"/>
        <end position="313"/>
    </location>
</feature>
<dbReference type="Gene3D" id="1.20.970.30">
    <property type="entry name" value="eIF4G, eIF4E-binding domain"/>
    <property type="match status" value="1"/>
</dbReference>
<keyword evidence="4" id="KW-0396">Initiation factor</keyword>
<dbReference type="InterPro" id="IPR003890">
    <property type="entry name" value="MIF4G-like_typ-3"/>
</dbReference>
<evidence type="ECO:0000256" key="8">
    <source>
        <dbReference type="SAM" id="MobiDB-lite"/>
    </source>
</evidence>
<sequence>MTSPASHMNQNPAPTPSAPATSYASAAGANKKPTQPPVVVGSVPAVQNGKTSSASPLNGRPNITPALPAVGVPPTIVRSSPINGGDHSRKSSVTISANPPPSHIANGGPVGGSKAMPQFGFNESPAISHSSPHPSGAAPIPIPGGNPRVASPAHSPSPIPQMPQQSGGGARAPSSTSAANVTFGSFPGETDRHMKQHSISHPAPGQSPHVRRDSQASAHSEAVGHGGPPHRGGFQGQGRGRGGFNSGYNNQHNQPMGFPPNRPYSGANAGRGGMPYHQGRGGMQQYPNSPQPSQASPAPAPAMPRHTPNLSHASMVPNQQYYTGAMPAMYPTAPVNEPPFIQNDSQFKQGKKGKGARRQPQKPLSNELTHRSRKNSKRWDSGGNHQEHAGNSSPHGSVTDGPPPSYSFAASRSVPMHHSSLLPEYYGPDSRIDLSPANGFFEHWLTEQKKQMNVGYGHGPPLDSYGRPVMPPYQYGQPPAPMQYMPPGQQPVAPYASYAPPYVPGQPTAAPMSRNPSQVSDRPRSSTGTSQAPAIAQGTPTQHPAQPAPPVVVSSTTTFSRPKKSAAITIKDAQGKIVDLSSVNRPPASPSPSIQQSKTPPVVASTPTPPPKPTTPAHGRTDSDSAASLAAIRNEFKDAVRKAVEVPTDSKAKEEEAAEKAAAEEKAKEEERVKEEERLAAEKKAAEKKAAEDAKAAEEAAKAKERAEAEAKAKAEAEAKTKADAEAAEKAAKEAAEAKTTAESEEDEMERMIREMEEEDARREKEQAEITARKKAEAEERKKLEEANKAATAAENDKKLREQELEMERLEEERERKRKEAEASGGVSVAELLTKKMDELEIADKKEAPAPSKPETVAAKMGLGEKKGKPVPLTLSPISTKPVEAPQPSAALQSLKTSRFLPGVEYDIYPAGIQSPNPALNNAVAKKGKVFKYDAQFLLQFQGVFTEQPSMEFQQQVKSLIGESDGNRSASARTPSSRGGSRPGPSGGFPQQGAMGQFGASKTLPPGTTSEQRFAMSQGTSSMPRPSIGGMAFGRPGAFPGQLSRTPSSTNAAGIPHSPRQGSRRGGSKRADMSKGDAQAAKTMPLTAGIEVKPITTSSTGWKPISIGRPSAAVAQPGHMDPEMVQRKVKAALNKMTPEKFDKISDGILEIASQSKNEQDGRTLRQVIQLTFEKATDEAHWASMYAKFCKRMLETMSPDIRDENITDKNGNVVSGGALFRKYLLNRCQEEFERGWKVDLPEVTKSGKPGEAELLSDEYYIAAAAKRRGLGLVQFIGELFKLGMLTERIMHECVRKLLEFQGIPDEAEIESLTKLLRTVGAVLDSSEKGRHMMEVYFQRINGIVDLPELPSRLKFMLMDIIDLRKARWASKDANKGPKTLEEVRAEAELQAAQKAAESARNSQRGGPGGRPGGGRGDTRSFSQYNQAPPNQVQMDDLRRLKATGGRSASQTTTSFGPSSFLSSRSNSGRRSLAPGGAFGRSGEDSGASSRTGTPPTRDSVAHTNAFGLLADTGENPASPPSTAASPALSKAALDNTAASSNDKKE</sequence>
<keyword evidence="5" id="KW-0597">Phosphoprotein</keyword>
<dbReference type="SUPFAM" id="SSF48371">
    <property type="entry name" value="ARM repeat"/>
    <property type="match status" value="1"/>
</dbReference>
<name>A0AAJ0B2U0_9PEZI</name>
<evidence type="ECO:0000256" key="2">
    <source>
        <dbReference type="ARBA" id="ARBA00005775"/>
    </source>
</evidence>
<feature type="region of interest" description="Disordered" evidence="8">
    <location>
        <begin position="333"/>
        <end position="411"/>
    </location>
</feature>
<dbReference type="SMART" id="SM00543">
    <property type="entry name" value="MIF4G"/>
    <property type="match status" value="1"/>
</dbReference>
<feature type="compositionally biased region" description="Low complexity" evidence="8">
    <location>
        <begin position="968"/>
        <end position="980"/>
    </location>
</feature>
<feature type="compositionally biased region" description="Low complexity" evidence="8">
    <location>
        <begin position="18"/>
        <end position="29"/>
    </location>
</feature>
<evidence type="ECO:0000313" key="11">
    <source>
        <dbReference type="Proteomes" id="UP001239445"/>
    </source>
</evidence>
<feature type="compositionally biased region" description="Polar residues" evidence="8">
    <location>
        <begin position="1"/>
        <end position="11"/>
    </location>
</feature>
<organism evidence="10 11">
    <name type="scientific">Echria macrotheca</name>
    <dbReference type="NCBI Taxonomy" id="438768"/>
    <lineage>
        <taxon>Eukaryota</taxon>
        <taxon>Fungi</taxon>
        <taxon>Dikarya</taxon>
        <taxon>Ascomycota</taxon>
        <taxon>Pezizomycotina</taxon>
        <taxon>Sordariomycetes</taxon>
        <taxon>Sordariomycetidae</taxon>
        <taxon>Sordariales</taxon>
        <taxon>Schizotheciaceae</taxon>
        <taxon>Echria</taxon>
    </lineage>
</organism>
<evidence type="ECO:0000256" key="5">
    <source>
        <dbReference type="ARBA" id="ARBA00022553"/>
    </source>
</evidence>
<feature type="compositionally biased region" description="Polar residues" evidence="8">
    <location>
        <begin position="1485"/>
        <end position="1495"/>
    </location>
</feature>
<evidence type="ECO:0000256" key="3">
    <source>
        <dbReference type="ARBA" id="ARBA00022490"/>
    </source>
</evidence>
<dbReference type="EMBL" id="MU839845">
    <property type="protein sequence ID" value="KAK1750650.1"/>
    <property type="molecule type" value="Genomic_DNA"/>
</dbReference>
<dbReference type="GO" id="GO:0016281">
    <property type="term" value="C:eukaryotic translation initiation factor 4F complex"/>
    <property type="evidence" value="ECO:0007669"/>
    <property type="project" value="TreeGrafter"/>
</dbReference>
<feature type="compositionally biased region" description="Basic and acidic residues" evidence="8">
    <location>
        <begin position="795"/>
        <end position="822"/>
    </location>
</feature>
<dbReference type="Proteomes" id="UP001239445">
    <property type="component" value="Unassembled WGS sequence"/>
</dbReference>
<feature type="compositionally biased region" description="Polar residues" evidence="8">
    <location>
        <begin position="1006"/>
        <end position="1024"/>
    </location>
</feature>
<dbReference type="InterPro" id="IPR022745">
    <property type="entry name" value="eIF4G1_eIF4E-bd"/>
</dbReference>
<comment type="subcellular location">
    <subcellularLocation>
        <location evidence="1">Cytoplasm</location>
    </subcellularLocation>
</comment>
<feature type="compositionally biased region" description="Basic and acidic residues" evidence="8">
    <location>
        <begin position="750"/>
        <end position="788"/>
    </location>
</feature>
<evidence type="ECO:0000256" key="6">
    <source>
        <dbReference type="ARBA" id="ARBA00022884"/>
    </source>
</evidence>
<proteinExistence type="inferred from homology"/>
<dbReference type="FunFam" id="1.25.40.180:FF:000020">
    <property type="entry name" value="Eukaryotic translation initiation factor subunit"/>
    <property type="match status" value="1"/>
</dbReference>
<evidence type="ECO:0000256" key="1">
    <source>
        <dbReference type="ARBA" id="ARBA00004496"/>
    </source>
</evidence>